<feature type="transmembrane region" description="Helical" evidence="2">
    <location>
        <begin position="603"/>
        <end position="630"/>
    </location>
</feature>
<organism evidence="3 4">
    <name type="scientific">Sutcliffiella rhizosphaerae</name>
    <dbReference type="NCBI Taxonomy" id="2880967"/>
    <lineage>
        <taxon>Bacteria</taxon>
        <taxon>Bacillati</taxon>
        <taxon>Bacillota</taxon>
        <taxon>Bacilli</taxon>
        <taxon>Bacillales</taxon>
        <taxon>Bacillaceae</taxon>
        <taxon>Sutcliffiella</taxon>
    </lineage>
</organism>
<feature type="transmembrane region" description="Helical" evidence="2">
    <location>
        <begin position="413"/>
        <end position="431"/>
    </location>
</feature>
<gene>
    <name evidence="3" type="ORF">BACCIP111883_03580</name>
</gene>
<protein>
    <recommendedName>
        <fullName evidence="5">ABC transporter permease</fullName>
    </recommendedName>
</protein>
<dbReference type="EMBL" id="CAKJTJ010000027">
    <property type="protein sequence ID" value="CAG9622789.1"/>
    <property type="molecule type" value="Genomic_DNA"/>
</dbReference>
<sequence length="837" mass="96727">MKTMLKFEWKKTWKSKKLLTLSLLALFSVSFMYFYHYSMQKEALSDKSNIYSDYNNETFALLTYYMETLNHEDSPPDTPELYKNANQMNLSIMEVQRAISKGDLDSLPKLELEFIQRVESHLELGGEFNILAEEDLKRWKTKNELLIQHELPYDTEEYPISTGPFMKSMLALFLGITGSIIFVLFFSDNLNAEYEQQTIRTLVTQPTKKWNILLSKYTILIIYAWIWAVFLLIFSLLIPSIFQREIGNFQYPQLVVGNAGHEFVDTSTFILQILFLFVGTASFVISLLLLISTICKKRFLTIIFFLVLFVGGSLLTTNIPWLTVSWNPFLYINISNYLETTENNNLLFPNFILMTYSFIGFLFSLFFMKKTALFNFESLQQKPFRGGNVYSKIKSINAILLFELRKVLRKGPLKQLVIILLIAFIGAYVYLANETNQRQEYFWDYWDRMVNFHKEQIIPLTEAQILSKEKEIEDLEVENSKEAEDQLKLEAAKNHLEQLNQSLFSQTNDLKSLEEMITSYEQEDWSAVYHYWIYQNQLWKGDIDTEGSYESFISNFTFEASIEEKKWLDRYNIAPLQNPEILYTIHEKKLDKSKSMKIDSTGLFSLFLFYDLNIYLGLFAIILYLVASIFSSEHGKSRTIDFLRTQPLYPSTLLTGKIMVSSMISGMIFLACSMLIILLGTISNRFGDWFYPVIHYDTPQQSGAAGYNGFIMEQGAFHFITMGEYLVYAGLLGFCSLFFYLSIAVGLAVFIKNEILILALTIFISIVGYTLISNEMLVGISHWLPFSYLEIGKVINGAQGLALENAMIHPLTGIVVLIISSVLIFAGTFICQKIYSR</sequence>
<evidence type="ECO:0000313" key="3">
    <source>
        <dbReference type="EMBL" id="CAG9622789.1"/>
    </source>
</evidence>
<feature type="transmembrane region" description="Helical" evidence="2">
    <location>
        <begin position="217"/>
        <end position="242"/>
    </location>
</feature>
<accession>A0ABM8YS12</accession>
<feature type="coiled-coil region" evidence="1">
    <location>
        <begin position="458"/>
        <end position="523"/>
    </location>
</feature>
<feature type="transmembrane region" description="Helical" evidence="2">
    <location>
        <begin position="346"/>
        <end position="368"/>
    </location>
</feature>
<comment type="caution">
    <text evidence="3">The sequence shown here is derived from an EMBL/GenBank/DDBJ whole genome shotgun (WGS) entry which is preliminary data.</text>
</comment>
<evidence type="ECO:0000313" key="4">
    <source>
        <dbReference type="Proteomes" id="UP000789833"/>
    </source>
</evidence>
<name>A0ABM8YS12_9BACI</name>
<keyword evidence="2" id="KW-0812">Transmembrane</keyword>
<evidence type="ECO:0000256" key="2">
    <source>
        <dbReference type="SAM" id="Phobius"/>
    </source>
</evidence>
<reference evidence="3 4" key="1">
    <citation type="submission" date="2021-10" db="EMBL/GenBank/DDBJ databases">
        <authorList>
            <person name="Criscuolo A."/>
        </authorList>
    </citation>
    <scope>NUCLEOTIDE SEQUENCE [LARGE SCALE GENOMIC DNA]</scope>
    <source>
        <strain evidence="4">CIP 111883</strain>
    </source>
</reference>
<keyword evidence="4" id="KW-1185">Reference proteome</keyword>
<dbReference type="Pfam" id="PF12679">
    <property type="entry name" value="ABC2_membrane_2"/>
    <property type="match status" value="1"/>
</dbReference>
<feature type="transmembrane region" description="Helical" evidence="2">
    <location>
        <begin position="303"/>
        <end position="326"/>
    </location>
</feature>
<evidence type="ECO:0000256" key="1">
    <source>
        <dbReference type="SAM" id="Coils"/>
    </source>
</evidence>
<feature type="transmembrane region" description="Helical" evidence="2">
    <location>
        <begin position="169"/>
        <end position="187"/>
    </location>
</feature>
<dbReference type="Proteomes" id="UP000789833">
    <property type="component" value="Unassembled WGS sequence"/>
</dbReference>
<feature type="transmembrane region" description="Helical" evidence="2">
    <location>
        <begin position="811"/>
        <end position="831"/>
    </location>
</feature>
<proteinExistence type="predicted"/>
<feature type="transmembrane region" description="Helical" evidence="2">
    <location>
        <begin position="725"/>
        <end position="748"/>
    </location>
</feature>
<dbReference type="PANTHER" id="PTHR37305">
    <property type="entry name" value="INTEGRAL MEMBRANE PROTEIN-RELATED"/>
    <property type="match status" value="1"/>
</dbReference>
<keyword evidence="2" id="KW-0472">Membrane</keyword>
<feature type="transmembrane region" description="Helical" evidence="2">
    <location>
        <begin position="755"/>
        <end position="772"/>
    </location>
</feature>
<dbReference type="PANTHER" id="PTHR37305:SF1">
    <property type="entry name" value="MEMBRANE PROTEIN"/>
    <property type="match status" value="1"/>
</dbReference>
<feature type="transmembrane region" description="Helical" evidence="2">
    <location>
        <begin position="658"/>
        <end position="682"/>
    </location>
</feature>
<feature type="transmembrane region" description="Helical" evidence="2">
    <location>
        <begin position="269"/>
        <end position="291"/>
    </location>
</feature>
<keyword evidence="2" id="KW-1133">Transmembrane helix</keyword>
<evidence type="ECO:0008006" key="5">
    <source>
        <dbReference type="Google" id="ProtNLM"/>
    </source>
</evidence>
<keyword evidence="1" id="KW-0175">Coiled coil</keyword>